<organism evidence="2 3">
    <name type="scientific">Labeo rohita</name>
    <name type="common">Indian major carp</name>
    <name type="synonym">Cyprinus rohita</name>
    <dbReference type="NCBI Taxonomy" id="84645"/>
    <lineage>
        <taxon>Eukaryota</taxon>
        <taxon>Metazoa</taxon>
        <taxon>Chordata</taxon>
        <taxon>Craniata</taxon>
        <taxon>Vertebrata</taxon>
        <taxon>Euteleostomi</taxon>
        <taxon>Actinopterygii</taxon>
        <taxon>Neopterygii</taxon>
        <taxon>Teleostei</taxon>
        <taxon>Ostariophysi</taxon>
        <taxon>Cypriniformes</taxon>
        <taxon>Cyprinidae</taxon>
        <taxon>Labeoninae</taxon>
        <taxon>Labeonini</taxon>
        <taxon>Labeo</taxon>
    </lineage>
</organism>
<dbReference type="Proteomes" id="UP000290572">
    <property type="component" value="Unassembled WGS sequence"/>
</dbReference>
<keyword evidence="3" id="KW-1185">Reference proteome</keyword>
<reference evidence="2 3" key="1">
    <citation type="submission" date="2018-03" db="EMBL/GenBank/DDBJ databases">
        <title>Draft genome sequence of Rohu Carp (Labeo rohita).</title>
        <authorList>
            <person name="Das P."/>
            <person name="Kushwaha B."/>
            <person name="Joshi C.G."/>
            <person name="Kumar D."/>
            <person name="Nagpure N.S."/>
            <person name="Sahoo L."/>
            <person name="Das S.P."/>
            <person name="Bit A."/>
            <person name="Patnaik S."/>
            <person name="Meher P.K."/>
            <person name="Jayasankar P."/>
            <person name="Koringa P.G."/>
            <person name="Patel N.V."/>
            <person name="Hinsu A.T."/>
            <person name="Kumar R."/>
            <person name="Pandey M."/>
            <person name="Agarwal S."/>
            <person name="Srivastava S."/>
            <person name="Singh M."/>
            <person name="Iquebal M.A."/>
            <person name="Jaiswal S."/>
            <person name="Angadi U.B."/>
            <person name="Kumar N."/>
            <person name="Raza M."/>
            <person name="Shah T.M."/>
            <person name="Rai A."/>
            <person name="Jena J.K."/>
        </authorList>
    </citation>
    <scope>NUCLEOTIDE SEQUENCE [LARGE SCALE GENOMIC DNA]</scope>
    <source>
        <strain evidence="2">DASCIFA01</strain>
        <tissue evidence="2">Testis</tissue>
    </source>
</reference>
<feature type="compositionally biased region" description="Basic residues" evidence="1">
    <location>
        <begin position="116"/>
        <end position="130"/>
    </location>
</feature>
<gene>
    <name evidence="2" type="ORF">ROHU_004140</name>
</gene>
<evidence type="ECO:0000313" key="2">
    <source>
        <dbReference type="EMBL" id="RXN34099.1"/>
    </source>
</evidence>
<sequence>MGIVGALMANYADKALAYMRERKRKRRGMREQTGFDVWEKRWIDMYTKERNDTARRTGVCCMHLCTSACGGAVKSARRALTWDQPEHTCAIQTQACCHGPGQWHPQQTVYIIMRRTRQRTRTRQKVKRPRRGFEERKRDS</sequence>
<proteinExistence type="predicted"/>
<evidence type="ECO:0000313" key="3">
    <source>
        <dbReference type="Proteomes" id="UP000290572"/>
    </source>
</evidence>
<protein>
    <submittedName>
        <fullName evidence="2">Uncharacterized protein</fullName>
    </submittedName>
</protein>
<dbReference type="EMBL" id="QBIY01011211">
    <property type="protein sequence ID" value="RXN34099.1"/>
    <property type="molecule type" value="Genomic_DNA"/>
</dbReference>
<evidence type="ECO:0000256" key="1">
    <source>
        <dbReference type="SAM" id="MobiDB-lite"/>
    </source>
</evidence>
<feature type="region of interest" description="Disordered" evidence="1">
    <location>
        <begin position="116"/>
        <end position="140"/>
    </location>
</feature>
<name>A0A498NQX7_LABRO</name>
<feature type="compositionally biased region" description="Basic and acidic residues" evidence="1">
    <location>
        <begin position="131"/>
        <end position="140"/>
    </location>
</feature>
<comment type="caution">
    <text evidence="2">The sequence shown here is derived from an EMBL/GenBank/DDBJ whole genome shotgun (WGS) entry which is preliminary data.</text>
</comment>
<dbReference type="AlphaFoldDB" id="A0A498NQX7"/>
<accession>A0A498NQX7</accession>